<sequence length="349" mass="38107">MQCVRRFRTLAWVGALWGLLMPVGASAQSPQFGPASSPQGIERTLPKLDAAQWVERMRADPCARTYTGALVVSAASGAMTSSRMWHACIDGLPVVRVEPQTGVPRVVFRHGDEVRTFNLQARTVRVEPREPARGFPAVPLLSGAAVSQHYGVKLLGSERVAGAIADGVAFVPQDAWRFGYRFWIERDSGLVLKLQTVGPDGRMLEQTAFSQLDLKSPVRAEELLQSVQSFQGFQIEMPSIRRTAAEAEGWVLRQIPPGFVSLGCFLRQASPKGDTAPVLQCVYSDGLASVSVFLEDLSPQRPADKAQTASIGATHLWAQRVKGDAWTTVVGEVPLATLRAFAHHIERLR</sequence>
<keyword evidence="3 5" id="KW-0732">Signal</keyword>
<dbReference type="Gene3D" id="2.50.20.10">
    <property type="entry name" value="Lipoprotein localisation LolA/LolB/LppX"/>
    <property type="match status" value="1"/>
</dbReference>
<dbReference type="PIRSF" id="PIRSF005427">
    <property type="entry name" value="RseB"/>
    <property type="match status" value="1"/>
</dbReference>
<keyword evidence="4" id="KW-0574">Periplasm</keyword>
<gene>
    <name evidence="8" type="primary">mucB</name>
    <name evidence="8" type="ORF">GCM10023090_26710</name>
</gene>
<keyword evidence="9" id="KW-1185">Reference proteome</keyword>
<evidence type="ECO:0000313" key="8">
    <source>
        <dbReference type="EMBL" id="GAA4428246.1"/>
    </source>
</evidence>
<dbReference type="Pfam" id="PF03888">
    <property type="entry name" value="MucB_RseB"/>
    <property type="match status" value="1"/>
</dbReference>
<feature type="signal peptide" evidence="5">
    <location>
        <begin position="1"/>
        <end position="27"/>
    </location>
</feature>
<dbReference type="PANTHER" id="PTHR38782:SF1">
    <property type="entry name" value="SIGMA-E FACTOR REGULATORY PROTEIN RSEB"/>
    <property type="match status" value="1"/>
</dbReference>
<comment type="subcellular location">
    <subcellularLocation>
        <location evidence="1">Periplasm</location>
    </subcellularLocation>
</comment>
<dbReference type="InterPro" id="IPR038484">
    <property type="entry name" value="MucB/RseB_C_sf"/>
</dbReference>
<comment type="similarity">
    <text evidence="2">Belongs to the RseB family.</text>
</comment>
<dbReference type="InterPro" id="IPR033434">
    <property type="entry name" value="MucB/RseB_N"/>
</dbReference>
<evidence type="ECO:0000256" key="4">
    <source>
        <dbReference type="ARBA" id="ARBA00022764"/>
    </source>
</evidence>
<dbReference type="InterPro" id="IPR033436">
    <property type="entry name" value="MucB/RseB_C"/>
</dbReference>
<evidence type="ECO:0000256" key="5">
    <source>
        <dbReference type="SAM" id="SignalP"/>
    </source>
</evidence>
<reference evidence="9" key="1">
    <citation type="journal article" date="2019" name="Int. J. Syst. Evol. Microbiol.">
        <title>The Global Catalogue of Microorganisms (GCM) 10K type strain sequencing project: providing services to taxonomists for standard genome sequencing and annotation.</title>
        <authorList>
            <consortium name="The Broad Institute Genomics Platform"/>
            <consortium name="The Broad Institute Genome Sequencing Center for Infectious Disease"/>
            <person name="Wu L."/>
            <person name="Ma J."/>
        </authorList>
    </citation>
    <scope>NUCLEOTIDE SEQUENCE [LARGE SCALE GENOMIC DNA]</scope>
    <source>
        <strain evidence="9">JCM 31890</strain>
    </source>
</reference>
<dbReference type="Proteomes" id="UP001501788">
    <property type="component" value="Unassembled WGS sequence"/>
</dbReference>
<evidence type="ECO:0000256" key="3">
    <source>
        <dbReference type="ARBA" id="ARBA00022729"/>
    </source>
</evidence>
<dbReference type="Pfam" id="PF17188">
    <property type="entry name" value="MucB_RseB_C"/>
    <property type="match status" value="1"/>
</dbReference>
<dbReference type="EMBL" id="BAABEX010000029">
    <property type="protein sequence ID" value="GAA4428246.1"/>
    <property type="molecule type" value="Genomic_DNA"/>
</dbReference>
<accession>A0ABP8LG66</accession>
<evidence type="ECO:0000259" key="7">
    <source>
        <dbReference type="Pfam" id="PF17188"/>
    </source>
</evidence>
<evidence type="ECO:0000313" key="9">
    <source>
        <dbReference type="Proteomes" id="UP001501788"/>
    </source>
</evidence>
<organism evidence="8 9">
    <name type="scientific">Acidovorax lacteus</name>
    <dbReference type="NCBI Taxonomy" id="1924988"/>
    <lineage>
        <taxon>Bacteria</taxon>
        <taxon>Pseudomonadati</taxon>
        <taxon>Pseudomonadota</taxon>
        <taxon>Betaproteobacteria</taxon>
        <taxon>Burkholderiales</taxon>
        <taxon>Comamonadaceae</taxon>
        <taxon>Acidovorax</taxon>
    </lineage>
</organism>
<dbReference type="InterPro" id="IPR005588">
    <property type="entry name" value="MucB_RseB"/>
</dbReference>
<comment type="caution">
    <text evidence="8">The sequence shown here is derived from an EMBL/GenBank/DDBJ whole genome shotgun (WGS) entry which is preliminary data.</text>
</comment>
<dbReference type="CDD" id="cd16327">
    <property type="entry name" value="RseB"/>
    <property type="match status" value="1"/>
</dbReference>
<evidence type="ECO:0000259" key="6">
    <source>
        <dbReference type="Pfam" id="PF03888"/>
    </source>
</evidence>
<feature type="domain" description="MucB/RseB N-terminal" evidence="6">
    <location>
        <begin position="49"/>
        <end position="225"/>
    </location>
</feature>
<feature type="domain" description="MucB/RseB C-terminal" evidence="7">
    <location>
        <begin position="245"/>
        <end position="346"/>
    </location>
</feature>
<evidence type="ECO:0000256" key="2">
    <source>
        <dbReference type="ARBA" id="ARBA00008150"/>
    </source>
</evidence>
<proteinExistence type="inferred from homology"/>
<evidence type="ECO:0000256" key="1">
    <source>
        <dbReference type="ARBA" id="ARBA00004418"/>
    </source>
</evidence>
<dbReference type="PANTHER" id="PTHR38782">
    <property type="match status" value="1"/>
</dbReference>
<feature type="chain" id="PRO_5046218112" evidence="5">
    <location>
        <begin position="28"/>
        <end position="349"/>
    </location>
</feature>
<name>A0ABP8LG66_9BURK</name>
<dbReference type="Gene3D" id="3.30.200.100">
    <property type="entry name" value="MucB/RseB, C-terminal domain"/>
    <property type="match status" value="1"/>
</dbReference>
<protein>
    <submittedName>
        <fullName evidence="8">Sigma factor AlgU regulator MucB</fullName>
    </submittedName>
</protein>